<dbReference type="Proteomes" id="UP000036932">
    <property type="component" value="Unassembled WGS sequence"/>
</dbReference>
<organism evidence="1 2">
    <name type="scientific">Paenibacillus solani</name>
    <dbReference type="NCBI Taxonomy" id="1705565"/>
    <lineage>
        <taxon>Bacteria</taxon>
        <taxon>Bacillati</taxon>
        <taxon>Bacillota</taxon>
        <taxon>Bacilli</taxon>
        <taxon>Bacillales</taxon>
        <taxon>Paenibacillaceae</taxon>
        <taxon>Paenibacillus</taxon>
    </lineage>
</organism>
<proteinExistence type="predicted"/>
<reference evidence="2" key="1">
    <citation type="submission" date="2015-08" db="EMBL/GenBank/DDBJ databases">
        <title>Genome sequencing project for genomic taxonomy and phylogenomics of Bacillus-like bacteria.</title>
        <authorList>
            <person name="Liu B."/>
            <person name="Wang J."/>
            <person name="Zhu Y."/>
            <person name="Liu G."/>
            <person name="Chen Q."/>
            <person name="Chen Z."/>
            <person name="Lan J."/>
            <person name="Che J."/>
            <person name="Ge C."/>
            <person name="Shi H."/>
            <person name="Pan Z."/>
            <person name="Liu X."/>
        </authorList>
    </citation>
    <scope>NUCLEOTIDE SEQUENCE [LARGE SCALE GENOMIC DNA]</scope>
    <source>
        <strain evidence="2">FJAT-22460</strain>
    </source>
</reference>
<protein>
    <submittedName>
        <fullName evidence="1">Uncharacterized protein</fullName>
    </submittedName>
</protein>
<comment type="caution">
    <text evidence="1">The sequence shown here is derived from an EMBL/GenBank/DDBJ whole genome shotgun (WGS) entry which is preliminary data.</text>
</comment>
<dbReference type="RefSeq" id="WP_054403315.1">
    <property type="nucleotide sequence ID" value="NZ_LIUT01000001.1"/>
</dbReference>
<dbReference type="OrthoDB" id="2940203at2"/>
<gene>
    <name evidence="1" type="ORF">AM231_15420</name>
</gene>
<name>A0A0M1P7U0_9BACL</name>
<accession>A0A0M1P7U0</accession>
<evidence type="ECO:0000313" key="1">
    <source>
        <dbReference type="EMBL" id="KOR90375.1"/>
    </source>
</evidence>
<keyword evidence="2" id="KW-1185">Reference proteome</keyword>
<sequence length="106" mass="12190">MEQWERLIEILLDERASDAERDDAAMDLSGYSHEAVIEALAVIIKDDSVDDMIKASCGESLAMIFILKNRFEEKIYNELKGIAKIEFDGSTRSQKGEWRKYLNKET</sequence>
<dbReference type="PATRIC" id="fig|1705565.3.peg.5151"/>
<evidence type="ECO:0000313" key="2">
    <source>
        <dbReference type="Proteomes" id="UP000036932"/>
    </source>
</evidence>
<dbReference type="EMBL" id="LIUT01000001">
    <property type="protein sequence ID" value="KOR90375.1"/>
    <property type="molecule type" value="Genomic_DNA"/>
</dbReference>
<dbReference type="AlphaFoldDB" id="A0A0M1P7U0"/>